<proteinExistence type="predicted"/>
<organism evidence="1 2">
    <name type="scientific">Tetraparma gracilis</name>
    <dbReference type="NCBI Taxonomy" id="2962635"/>
    <lineage>
        <taxon>Eukaryota</taxon>
        <taxon>Sar</taxon>
        <taxon>Stramenopiles</taxon>
        <taxon>Ochrophyta</taxon>
        <taxon>Bolidophyceae</taxon>
        <taxon>Parmales</taxon>
        <taxon>Triparmaceae</taxon>
        <taxon>Tetraparma</taxon>
    </lineage>
</organism>
<reference evidence="1 2" key="1">
    <citation type="journal article" date="2023" name="Commun. Biol.">
        <title>Genome analysis of Parmales, the sister group of diatoms, reveals the evolutionary specialization of diatoms from phago-mixotrophs to photoautotrophs.</title>
        <authorList>
            <person name="Ban H."/>
            <person name="Sato S."/>
            <person name="Yoshikawa S."/>
            <person name="Yamada K."/>
            <person name="Nakamura Y."/>
            <person name="Ichinomiya M."/>
            <person name="Sato N."/>
            <person name="Blanc-Mathieu R."/>
            <person name="Endo H."/>
            <person name="Kuwata A."/>
            <person name="Ogata H."/>
        </authorList>
    </citation>
    <scope>NUCLEOTIDE SEQUENCE [LARGE SCALE GENOMIC DNA]</scope>
</reference>
<evidence type="ECO:0000313" key="1">
    <source>
        <dbReference type="EMBL" id="GMI35178.1"/>
    </source>
</evidence>
<protein>
    <submittedName>
        <fullName evidence="1">Uncharacterized protein</fullName>
    </submittedName>
</protein>
<dbReference type="InterPro" id="IPR009360">
    <property type="entry name" value="Isy1"/>
</dbReference>
<dbReference type="Proteomes" id="UP001165060">
    <property type="component" value="Unassembled WGS sequence"/>
</dbReference>
<accession>A0ABQ6MYA4</accession>
<keyword evidence="2" id="KW-1185">Reference proteome</keyword>
<name>A0ABQ6MYA4_9STRA</name>
<dbReference type="PANTHER" id="PTHR13021">
    <property type="entry name" value="PRE-MRNA-SPLICING FACTOR ISY1"/>
    <property type="match status" value="1"/>
</dbReference>
<comment type="caution">
    <text evidence="1">The sequence shown here is derived from an EMBL/GenBank/DDBJ whole genome shotgun (WGS) entry which is preliminary data.</text>
</comment>
<gene>
    <name evidence="1" type="ORF">TeGR_g13232</name>
</gene>
<dbReference type="EMBL" id="BRYB01001863">
    <property type="protein sequence ID" value="GMI35178.1"/>
    <property type="molecule type" value="Genomic_DNA"/>
</dbReference>
<evidence type="ECO:0000313" key="2">
    <source>
        <dbReference type="Proteomes" id="UP001165060"/>
    </source>
</evidence>
<sequence length="134" mass="14564">PPRRYFGAARELPGVRELFAKKASGIMKKSRGDVYKAIGTGYYGLLDEEDGVLAEVEAEREGRLEGEVKKRRVKEAGHDDDKLWAVGDLKSGGDGGGEEGGIFGGLVMNVPLPSKELMEKALLDAKKKALLEQF</sequence>
<feature type="non-terminal residue" evidence="1">
    <location>
        <position position="1"/>
    </location>
</feature>
<dbReference type="Pfam" id="PF06246">
    <property type="entry name" value="Isy1"/>
    <property type="match status" value="1"/>
</dbReference>